<evidence type="ECO:0008006" key="4">
    <source>
        <dbReference type="Google" id="ProtNLM"/>
    </source>
</evidence>
<evidence type="ECO:0000313" key="2">
    <source>
        <dbReference type="EMBL" id="NYD23857.1"/>
    </source>
</evidence>
<feature type="transmembrane region" description="Helical" evidence="1">
    <location>
        <begin position="275"/>
        <end position="299"/>
    </location>
</feature>
<comment type="caution">
    <text evidence="2">The sequence shown here is derived from an EMBL/GenBank/DDBJ whole genome shotgun (WGS) entry which is preliminary data.</text>
</comment>
<sequence>MTPRESARSWLLEGLADRAAHQPGPHRRPPQEHAGHPWWKVVCLTGVDYFSTLGYQPAIAFLAAGVISPLATLVLVLVTLFGALPVYRRVAQESPHGEGSIAMLEKVLPWWGGKLFVLALLGFAATDFLITMTLSAADATKHALENPYVPQLLQGHQLGITLFLLALLGAVFLRGFSEAIGVAVVLVVAFLGLNAVVVADAVLHVAGQPVSVQRWWEAVLAQGSSPLAVVGAALIVFPQLALGLSGFETGVLVMPQIRGGSAGPGLVRRVAGARTLLTVAALVMSTFLLASSFATSVLIPAQEFQPGGSANGRALAYLAHEYLGNGFGTLYDVSTIAILWFAGASAMAGLLNLVPRYLPRYGMAPQWARAVRPLVLVFTAVAFLVTWLFDADVDAQGGAYATGVLVLITSATVAVTLSAHRHGQRRARTFFAVVAVVFAYTTVANVVERPEGVQIAACFITAIVAVSLVSRALRAFELRADGVRFDDTARRFLDDAAARGALNVIANEPDERDAEEYDRKMYDERRDQHIPADEPAVFLEVTVTDASDFETELVVHGEERFGHRVLTVRSSAVANSVAAVALAVRDETGVLPDVWFEWSEGNPLVNIVRFLLLGVGEVAPVTREVVRRAVPDPAQRPRVHAG</sequence>
<feature type="transmembrane region" description="Helical" evidence="1">
    <location>
        <begin position="453"/>
        <end position="473"/>
    </location>
</feature>
<feature type="transmembrane region" description="Helical" evidence="1">
    <location>
        <begin position="429"/>
        <end position="447"/>
    </location>
</feature>
<feature type="transmembrane region" description="Helical" evidence="1">
    <location>
        <begin position="227"/>
        <end position="254"/>
    </location>
</feature>
<feature type="transmembrane region" description="Helical" evidence="1">
    <location>
        <begin position="157"/>
        <end position="176"/>
    </location>
</feature>
<keyword evidence="1" id="KW-1133">Transmembrane helix</keyword>
<evidence type="ECO:0000313" key="3">
    <source>
        <dbReference type="Proteomes" id="UP000521922"/>
    </source>
</evidence>
<keyword evidence="3" id="KW-1185">Reference proteome</keyword>
<reference evidence="2 3" key="1">
    <citation type="submission" date="2020-07" db="EMBL/GenBank/DDBJ databases">
        <title>Sequencing the genomes of 1000 actinobacteria strains.</title>
        <authorList>
            <person name="Klenk H.-P."/>
        </authorList>
    </citation>
    <scope>NUCLEOTIDE SEQUENCE [LARGE SCALE GENOMIC DNA]</scope>
    <source>
        <strain evidence="2 3">DSM 7487</strain>
    </source>
</reference>
<organism evidence="2 3">
    <name type="scientific">Kineococcus aurantiacus</name>
    <dbReference type="NCBI Taxonomy" id="37633"/>
    <lineage>
        <taxon>Bacteria</taxon>
        <taxon>Bacillati</taxon>
        <taxon>Actinomycetota</taxon>
        <taxon>Actinomycetes</taxon>
        <taxon>Kineosporiales</taxon>
        <taxon>Kineosporiaceae</taxon>
        <taxon>Kineococcus</taxon>
    </lineage>
</organism>
<keyword evidence="1" id="KW-0812">Transmembrane</keyword>
<gene>
    <name evidence="2" type="ORF">BJ968_003397</name>
</gene>
<feature type="transmembrane region" description="Helical" evidence="1">
    <location>
        <begin position="395"/>
        <end position="417"/>
    </location>
</feature>
<feature type="transmembrane region" description="Helical" evidence="1">
    <location>
        <begin position="183"/>
        <end position="207"/>
    </location>
</feature>
<name>A0A7Y9J239_9ACTN</name>
<dbReference type="EMBL" id="JACCBB010000001">
    <property type="protein sequence ID" value="NYD23857.1"/>
    <property type="molecule type" value="Genomic_DNA"/>
</dbReference>
<feature type="transmembrane region" description="Helical" evidence="1">
    <location>
        <begin position="370"/>
        <end position="389"/>
    </location>
</feature>
<proteinExistence type="predicted"/>
<protein>
    <recommendedName>
        <fullName evidence="4">Amino acid transporter</fullName>
    </recommendedName>
</protein>
<evidence type="ECO:0000256" key="1">
    <source>
        <dbReference type="SAM" id="Phobius"/>
    </source>
</evidence>
<accession>A0A7Y9J239</accession>
<dbReference type="AlphaFoldDB" id="A0A7Y9J239"/>
<feature type="transmembrane region" description="Helical" evidence="1">
    <location>
        <begin position="115"/>
        <end position="137"/>
    </location>
</feature>
<dbReference type="Proteomes" id="UP000521922">
    <property type="component" value="Unassembled WGS sequence"/>
</dbReference>
<keyword evidence="1" id="KW-0472">Membrane</keyword>
<feature type="transmembrane region" description="Helical" evidence="1">
    <location>
        <begin position="58"/>
        <end position="84"/>
    </location>
</feature>
<feature type="transmembrane region" description="Helical" evidence="1">
    <location>
        <begin position="337"/>
        <end position="358"/>
    </location>
</feature>